<dbReference type="PATRIC" id="fig|477184.5.peg.1603"/>
<dbReference type="InterPro" id="IPR001296">
    <property type="entry name" value="Glyco_trans_1"/>
</dbReference>
<dbReference type="SUPFAM" id="SSF53756">
    <property type="entry name" value="UDP-Glycosyltransferase/glycogen phosphorylase"/>
    <property type="match status" value="1"/>
</dbReference>
<dbReference type="OrthoDB" id="8666056at2"/>
<feature type="region of interest" description="Disordered" evidence="2">
    <location>
        <begin position="941"/>
        <end position="961"/>
    </location>
</feature>
<feature type="domain" description="Glycosyl transferase family 1" evidence="3">
    <location>
        <begin position="974"/>
        <end position="1137"/>
    </location>
</feature>
<dbReference type="RefSeq" id="WP_008160783.1">
    <property type="nucleotide sequence ID" value="NZ_AGUF01000034.1"/>
</dbReference>
<name>H0F4C8_9BURK</name>
<evidence type="ECO:0000313" key="6">
    <source>
        <dbReference type="Proteomes" id="UP000003113"/>
    </source>
</evidence>
<feature type="domain" description="Polysaccharide pyruvyl transferase" evidence="4">
    <location>
        <begin position="19"/>
        <end position="297"/>
    </location>
</feature>
<reference evidence="5 6" key="1">
    <citation type="journal article" date="2012" name="J. Bacteriol.">
        <title>Genome sequence of the highly efficient arsenite-oxidizing bacterium Achromobacter arsenitoxydans SY8.</title>
        <authorList>
            <person name="Li X."/>
            <person name="Hu Y."/>
            <person name="Gong J."/>
            <person name="Lin Y."/>
            <person name="Johnstone L."/>
            <person name="Rensing C."/>
            <person name="Wang G."/>
        </authorList>
    </citation>
    <scope>NUCLEOTIDE SEQUENCE [LARGE SCALE GENOMIC DNA]</scope>
    <source>
        <strain evidence="5 6">SY8</strain>
    </source>
</reference>
<keyword evidence="1" id="KW-0175">Coiled coil</keyword>
<evidence type="ECO:0000256" key="1">
    <source>
        <dbReference type="SAM" id="Coils"/>
    </source>
</evidence>
<dbReference type="Pfam" id="PF04230">
    <property type="entry name" value="PS_pyruv_trans"/>
    <property type="match status" value="1"/>
</dbReference>
<evidence type="ECO:0000313" key="5">
    <source>
        <dbReference type="EMBL" id="EHK66877.1"/>
    </source>
</evidence>
<dbReference type="Pfam" id="PF00534">
    <property type="entry name" value="Glycos_transf_1"/>
    <property type="match status" value="1"/>
</dbReference>
<protein>
    <submittedName>
        <fullName evidence="5">Rhamnan synthesis F</fullName>
    </submittedName>
</protein>
<organism evidence="5 6">
    <name type="scientific">Achromobacter arsenitoxydans SY8</name>
    <dbReference type="NCBI Taxonomy" id="477184"/>
    <lineage>
        <taxon>Bacteria</taxon>
        <taxon>Pseudomonadati</taxon>
        <taxon>Pseudomonadota</taxon>
        <taxon>Betaproteobacteria</taxon>
        <taxon>Burkholderiales</taxon>
        <taxon>Alcaligenaceae</taxon>
        <taxon>Achromobacter</taxon>
    </lineage>
</organism>
<dbReference type="Gene3D" id="3.40.50.2000">
    <property type="entry name" value="Glycogen Phosphorylase B"/>
    <property type="match status" value="1"/>
</dbReference>
<sequence length="1512" mass="167308">MNTPSTYHIAISGTFDVENYGDLMFPIMAEHELSRRLGSVHLTRYSYLEKVANSWPYDVTPLSRLNSEISNHSGLLIGGGHLIRFDKDVAKGYYPSDGETHHPTGYWLTPALAAANAAVPVYWNGPSASLDTPAWGAPLLRAALSLSEYVAVRDEPTASELRKVGYSGQCSIIPDTVFGLPGLLPLDDARKRAAPLLEQAGITGPYIVVQAKSELANIAQTLAANPETQHLQILVVSIGPILGEHPSLITDAVPTAKSLDFWPAPLDIAALIAASAGTVAISLHLTITSLCYGLPVLRYSRYRLTKYEVIEASKNVFLHPGGTEAIPENFIAHLTHRRPCAIAQQAKSVLDAHWEQIARSLSGERRQRQSNFFRVWNAALAQSEELAQQTLQAESASKTEITALRDALASQDQALGALIQERDQVLNALSQERDQALKALSQERDQALNALSQERDQALNAHVLDRDQLRQALTEERDQALKALSQERDQALNALTRERDQALKAHVLDRDQLRQALNALTRERDQLQSALTEERKQGLQSFELQAARHAELEAQAAQAAHGHSIEVHALRLEQARLEQALGETRQVVAEREARILAMLGSRSWRLMRPLRMGTSAVRKIKNRVFSRHRRPLAEATQVASSAPLMLEAPATVELEEGHTPPPAVELAEGTDACAVTTVPDAGVDEQVNEPVSEQINEPVDEQLDEVLDELLGEPAEQVAEDEFREEFDEAFYVESYPDVAASGMDPYRHYIEHGKAEQRLPVPPPLKLNENLDATRAGQDYVLVVCHDATRTGAPILGWNISRELSRRYNVVALLLGDGDIMEPFLNDCAAVAGPYDKSARTPKAMGRTIADLNERFKFAFAIVNSIASRSVLRPLAEQYVPSVLLIHEFSKFHCYPDEIVDTLGWAGEVVFPAKIVQNNAVLERTLPAIRRSHIVPQGKSVIPMPHAEESPASQQKTERERQDLIRQVLPDGNAQEKPFIVLGAGSIEYRKGVDLFIAAAAKLKRMAPERKILMVWVGRTYDVPEHVQYRAFLEDQIQTSDLKDRLIILDETPHLDALYQLADLFFVSARLDPLPNVAIDAMTSGTPLICFEGGTGVAEILSAHDALKDYALPYLNVQAAAQAILDLSGSPDTHQRVSLTCKFIASETFDLPRYVQKLESLALGATTATYQRRADEVALADSAFVPAFYHAPRSPEPAEQALRTYLKQSQSRIYIRKPAPGFNPASYAEHAGLTAFDPDPLLHWQQAGRPQGPWQEDVLELAHADIEPAANLRIGVHIHAYYPDLLASILDRMELNKLECDYLISVPNAAAAEEVASVLATRAYEQRCLVRITTNRGRDIGPFFTEFAEELAAYDVIGHFHTKKSPHVTLSNLVPDWIEFLLENMIGGKFPSADAIITAFSKDQKLGLVFADDPHLIGWDKNREFAETLAKNMGMEPLSDGFFPFPVGTMFWARPQALAPIFDQKLGWDDYPKEPVPIDGTMLHALERLLPSAARHVGYTHLATYAEGINR</sequence>
<dbReference type="InterPro" id="IPR007739">
    <property type="entry name" value="RgpF"/>
</dbReference>
<dbReference type="eggNOG" id="COG2327">
    <property type="taxonomic scope" value="Bacteria"/>
</dbReference>
<gene>
    <name evidence="5" type="ORF">KYC_08100</name>
</gene>
<comment type="caution">
    <text evidence="5">The sequence shown here is derived from an EMBL/GenBank/DDBJ whole genome shotgun (WGS) entry which is preliminary data.</text>
</comment>
<dbReference type="STRING" id="477184.KYC_08100"/>
<dbReference type="Pfam" id="PF05045">
    <property type="entry name" value="RgpF"/>
    <property type="match status" value="1"/>
</dbReference>
<evidence type="ECO:0000256" key="2">
    <source>
        <dbReference type="SAM" id="MobiDB-lite"/>
    </source>
</evidence>
<dbReference type="CDD" id="cd03801">
    <property type="entry name" value="GT4_PimA-like"/>
    <property type="match status" value="1"/>
</dbReference>
<dbReference type="PANTHER" id="PTHR12526">
    <property type="entry name" value="GLYCOSYLTRANSFERASE"/>
    <property type="match status" value="1"/>
</dbReference>
<evidence type="ECO:0000259" key="3">
    <source>
        <dbReference type="Pfam" id="PF00534"/>
    </source>
</evidence>
<keyword evidence="6" id="KW-1185">Reference proteome</keyword>
<dbReference type="GO" id="GO:0016757">
    <property type="term" value="F:glycosyltransferase activity"/>
    <property type="evidence" value="ECO:0007669"/>
    <property type="project" value="InterPro"/>
</dbReference>
<dbReference type="eggNOG" id="COG0438">
    <property type="taxonomic scope" value="Bacteria"/>
</dbReference>
<dbReference type="InterPro" id="IPR007345">
    <property type="entry name" value="Polysacch_pyruvyl_Trfase"/>
</dbReference>
<dbReference type="EMBL" id="AGUF01000034">
    <property type="protein sequence ID" value="EHK66877.1"/>
    <property type="molecule type" value="Genomic_DNA"/>
</dbReference>
<dbReference type="Proteomes" id="UP000003113">
    <property type="component" value="Unassembled WGS sequence"/>
</dbReference>
<proteinExistence type="predicted"/>
<dbReference type="eggNOG" id="COG3754">
    <property type="taxonomic scope" value="Bacteria"/>
</dbReference>
<accession>H0F4C8</accession>
<feature type="coiled-coil region" evidence="1">
    <location>
        <begin position="426"/>
        <end position="537"/>
    </location>
</feature>
<evidence type="ECO:0000259" key="4">
    <source>
        <dbReference type="Pfam" id="PF04230"/>
    </source>
</evidence>